<organism evidence="27 28">
    <name type="scientific">Salvelinus namaycush</name>
    <name type="common">Lake trout</name>
    <name type="synonym">Salmo namaycush</name>
    <dbReference type="NCBI Taxonomy" id="8040"/>
    <lineage>
        <taxon>Eukaryota</taxon>
        <taxon>Metazoa</taxon>
        <taxon>Chordata</taxon>
        <taxon>Craniata</taxon>
        <taxon>Vertebrata</taxon>
        <taxon>Euteleostomi</taxon>
        <taxon>Actinopterygii</taxon>
        <taxon>Neopterygii</taxon>
        <taxon>Teleostei</taxon>
        <taxon>Protacanthopterygii</taxon>
        <taxon>Salmoniformes</taxon>
        <taxon>Salmonidae</taxon>
        <taxon>Salmoninae</taxon>
        <taxon>Salvelinus</taxon>
    </lineage>
</organism>
<dbReference type="GO" id="GO:0005829">
    <property type="term" value="C:cytosol"/>
    <property type="evidence" value="ECO:0007669"/>
    <property type="project" value="TreeGrafter"/>
</dbReference>
<comment type="pathway">
    <text evidence="4">Lipid metabolism; fatty acid metabolism.</text>
</comment>
<dbReference type="GO" id="GO:0008289">
    <property type="term" value="F:lipid binding"/>
    <property type="evidence" value="ECO:0007669"/>
    <property type="project" value="InterPro"/>
</dbReference>
<evidence type="ECO:0000256" key="19">
    <source>
        <dbReference type="ARBA" id="ARBA00067272"/>
    </source>
</evidence>
<dbReference type="Gene3D" id="3.10.129.10">
    <property type="entry name" value="Hotdog Thioesterase"/>
    <property type="match status" value="2"/>
</dbReference>
<feature type="signal peptide" evidence="24">
    <location>
        <begin position="1"/>
        <end position="22"/>
    </location>
</feature>
<dbReference type="KEGG" id="snh:120053357"/>
<keyword evidence="5" id="KW-0719">Serine esterase</keyword>
<dbReference type="GeneID" id="120053357"/>
<evidence type="ECO:0000256" key="17">
    <source>
        <dbReference type="ARBA" id="ARBA00048180"/>
    </source>
</evidence>
<evidence type="ECO:0000256" key="9">
    <source>
        <dbReference type="ARBA" id="ARBA00022801"/>
    </source>
</evidence>
<dbReference type="FunFam" id="3.10.129.10:FF:000011">
    <property type="entry name" value="Acyl-coenzyme A thioesterase 11"/>
    <property type="match status" value="1"/>
</dbReference>
<dbReference type="FunFam" id="3.10.129.10:FF:000020">
    <property type="entry name" value="Acyl-coenzyme A thioesterase 11"/>
    <property type="match status" value="1"/>
</dbReference>
<keyword evidence="12" id="KW-0443">Lipid metabolism</keyword>
<dbReference type="InterPro" id="IPR033120">
    <property type="entry name" value="HOTDOG_ACOT"/>
</dbReference>
<dbReference type="GO" id="GO:0006637">
    <property type="term" value="P:acyl-CoA metabolic process"/>
    <property type="evidence" value="ECO:0007669"/>
    <property type="project" value="TreeGrafter"/>
</dbReference>
<dbReference type="InterPro" id="IPR002913">
    <property type="entry name" value="START_lipid-bd_dom"/>
</dbReference>
<gene>
    <name evidence="28" type="primary">LOC120053357</name>
</gene>
<dbReference type="Proteomes" id="UP000808372">
    <property type="component" value="Chromosome 9"/>
</dbReference>
<comment type="catalytic activity">
    <reaction evidence="15">
        <text>hexadecanoyl-CoA + H2O = hexadecanoate + CoA + H(+)</text>
        <dbReference type="Rhea" id="RHEA:16645"/>
        <dbReference type="ChEBI" id="CHEBI:7896"/>
        <dbReference type="ChEBI" id="CHEBI:15377"/>
        <dbReference type="ChEBI" id="CHEBI:15378"/>
        <dbReference type="ChEBI" id="CHEBI:57287"/>
        <dbReference type="ChEBI" id="CHEBI:57379"/>
        <dbReference type="EC" id="3.1.2.2"/>
    </reaction>
    <physiologicalReaction direction="left-to-right" evidence="15">
        <dbReference type="Rhea" id="RHEA:16646"/>
    </physiologicalReaction>
</comment>
<evidence type="ECO:0000259" key="26">
    <source>
        <dbReference type="PROSITE" id="PS51770"/>
    </source>
</evidence>
<dbReference type="SMART" id="SM00234">
    <property type="entry name" value="START"/>
    <property type="match status" value="1"/>
</dbReference>
<evidence type="ECO:0000256" key="1">
    <source>
        <dbReference type="ARBA" id="ARBA00000295"/>
    </source>
</evidence>
<comment type="subcellular location">
    <subcellularLocation>
        <location evidence="3">Cytoplasm</location>
    </subcellularLocation>
    <subcellularLocation>
        <location evidence="2">Mitochondrion matrix</location>
    </subcellularLocation>
</comment>
<dbReference type="Gene3D" id="3.30.530.20">
    <property type="match status" value="1"/>
</dbReference>
<dbReference type="RefSeq" id="XP_038856407.1">
    <property type="nucleotide sequence ID" value="XM_039000479.1"/>
</dbReference>
<evidence type="ECO:0000256" key="12">
    <source>
        <dbReference type="ARBA" id="ARBA00023098"/>
    </source>
</evidence>
<evidence type="ECO:0000256" key="22">
    <source>
        <dbReference type="ARBA" id="ARBA00083809"/>
    </source>
</evidence>
<protein>
    <recommendedName>
        <fullName evidence="19">Acyl-coenzyme A thioesterase 11</fullName>
        <ecNumber evidence="14">3.1.2.2</ecNumber>
    </recommendedName>
    <alternativeName>
        <fullName evidence="22">Acyl-CoA thioester hydrolase 11</fullName>
    </alternativeName>
    <alternativeName>
        <fullName evidence="21">Adipose-associated thioesterase</fullName>
    </alternativeName>
    <alternativeName>
        <fullName evidence="20">Brown fat-inducible thioesterase</fullName>
    </alternativeName>
    <alternativeName>
        <fullName evidence="23">Palmitoyl-coenzyme A thioesterase</fullName>
    </alternativeName>
</protein>
<feature type="domain" description="START" evidence="25">
    <location>
        <begin position="443"/>
        <end position="613"/>
    </location>
</feature>
<accession>A0A8U1EQB2</accession>
<evidence type="ECO:0000256" key="18">
    <source>
        <dbReference type="ARBA" id="ARBA00059477"/>
    </source>
</evidence>
<evidence type="ECO:0000256" key="7">
    <source>
        <dbReference type="ARBA" id="ARBA00022553"/>
    </source>
</evidence>
<dbReference type="OrthoDB" id="3184331at2759"/>
<dbReference type="InterPro" id="IPR006683">
    <property type="entry name" value="Thioestr_dom"/>
</dbReference>
<keyword evidence="7" id="KW-0597">Phosphoprotein</keyword>
<evidence type="ECO:0000256" key="14">
    <source>
        <dbReference type="ARBA" id="ARBA00038848"/>
    </source>
</evidence>
<evidence type="ECO:0000259" key="25">
    <source>
        <dbReference type="PROSITE" id="PS50848"/>
    </source>
</evidence>
<dbReference type="Pfam" id="PF01852">
    <property type="entry name" value="START"/>
    <property type="match status" value="1"/>
</dbReference>
<evidence type="ECO:0000256" key="15">
    <source>
        <dbReference type="ARBA" id="ARBA00047734"/>
    </source>
</evidence>
<dbReference type="GO" id="GO:0005759">
    <property type="term" value="C:mitochondrial matrix"/>
    <property type="evidence" value="ECO:0007669"/>
    <property type="project" value="UniProtKB-SubCell"/>
</dbReference>
<dbReference type="PANTHER" id="PTHR11049">
    <property type="entry name" value="ACYL COENZYME A THIOESTER HYDROLASE"/>
    <property type="match status" value="1"/>
</dbReference>
<keyword evidence="10" id="KW-0276">Fatty acid metabolism</keyword>
<evidence type="ECO:0000256" key="3">
    <source>
        <dbReference type="ARBA" id="ARBA00004496"/>
    </source>
</evidence>
<evidence type="ECO:0000256" key="21">
    <source>
        <dbReference type="ARBA" id="ARBA00077737"/>
    </source>
</evidence>
<dbReference type="AlphaFoldDB" id="A0A8U1EQB2"/>
<evidence type="ECO:0000256" key="5">
    <source>
        <dbReference type="ARBA" id="ARBA00022487"/>
    </source>
</evidence>
<evidence type="ECO:0000313" key="27">
    <source>
        <dbReference type="Proteomes" id="UP000808372"/>
    </source>
</evidence>
<keyword evidence="27" id="KW-1185">Reference proteome</keyword>
<reference evidence="28" key="1">
    <citation type="submission" date="2025-08" db="UniProtKB">
        <authorList>
            <consortium name="RefSeq"/>
        </authorList>
    </citation>
    <scope>IDENTIFICATION</scope>
    <source>
        <tissue evidence="28">White muscle</tissue>
    </source>
</reference>
<proteinExistence type="predicted"/>
<dbReference type="GO" id="GO:0006631">
    <property type="term" value="P:fatty acid metabolic process"/>
    <property type="evidence" value="ECO:0007669"/>
    <property type="project" value="UniProtKB-KW"/>
</dbReference>
<dbReference type="InterPro" id="IPR040170">
    <property type="entry name" value="Cytosol_ACT"/>
</dbReference>
<comment type="catalytic activity">
    <reaction evidence="1">
        <text>butanoyl-CoA + H2O = butanoate + CoA + H(+)</text>
        <dbReference type="Rhea" id="RHEA:40111"/>
        <dbReference type="ChEBI" id="CHEBI:15377"/>
        <dbReference type="ChEBI" id="CHEBI:15378"/>
        <dbReference type="ChEBI" id="CHEBI:17968"/>
        <dbReference type="ChEBI" id="CHEBI:57287"/>
        <dbReference type="ChEBI" id="CHEBI:57371"/>
    </reaction>
    <physiologicalReaction direction="left-to-right" evidence="1">
        <dbReference type="Rhea" id="RHEA:40112"/>
    </physiologicalReaction>
</comment>
<comment type="function">
    <text evidence="18">Has an acyl-CoA thioesterase activity with a preference for the long chain fatty acyl-CoA thioesters hexadecanoyl-CoA/palmitoyl-CoA and tetradecanoyl-CoA/myristoyl-CoA which are the main substrates in the mitochondrial beta-oxidation pathway.</text>
</comment>
<comment type="catalytic activity">
    <reaction evidence="17">
        <text>tetradecanoyl-CoA + H2O = tetradecanoate + CoA + H(+)</text>
        <dbReference type="Rhea" id="RHEA:40119"/>
        <dbReference type="ChEBI" id="CHEBI:15377"/>
        <dbReference type="ChEBI" id="CHEBI:15378"/>
        <dbReference type="ChEBI" id="CHEBI:30807"/>
        <dbReference type="ChEBI" id="CHEBI:57287"/>
        <dbReference type="ChEBI" id="CHEBI:57385"/>
    </reaction>
    <physiologicalReaction direction="left-to-right" evidence="17">
        <dbReference type="Rhea" id="RHEA:40120"/>
    </physiologicalReaction>
</comment>
<keyword evidence="9" id="KW-0378">Hydrolase</keyword>
<dbReference type="PANTHER" id="PTHR11049:SF1">
    <property type="entry name" value="ACYL-COENZYME A THIOESTERASE 11"/>
    <property type="match status" value="1"/>
</dbReference>
<feature type="domain" description="HotDog ACOT-type" evidence="26">
    <location>
        <begin position="257"/>
        <end position="368"/>
    </location>
</feature>
<evidence type="ECO:0000256" key="23">
    <source>
        <dbReference type="ARBA" id="ARBA00084084"/>
    </source>
</evidence>
<evidence type="ECO:0000256" key="2">
    <source>
        <dbReference type="ARBA" id="ARBA00004305"/>
    </source>
</evidence>
<evidence type="ECO:0000256" key="13">
    <source>
        <dbReference type="ARBA" id="ARBA00023128"/>
    </source>
</evidence>
<dbReference type="PROSITE" id="PS51770">
    <property type="entry name" value="HOTDOG_ACOT"/>
    <property type="match status" value="2"/>
</dbReference>
<dbReference type="CDD" id="cd03442">
    <property type="entry name" value="BFIT_BACH"/>
    <property type="match status" value="2"/>
</dbReference>
<keyword evidence="6" id="KW-0963">Cytoplasm</keyword>
<sequence length="634" mass="71552">MVCRFFYTRLKSFVLLIHSCKCDLTVCRKVPFGRPVYWTSLLLLHEVACPASTRQSRVMSCEKGDGDPMEDPLFILESGEVYRNPTEVKMSQIVMPCHANHCGELSVGQLLKWMDSTACLSAERHAGSPCITASVDDIHFEHTIGVGQVVNIKAKVNRAFTSSMEVGITVNCEDLFSSCQWNVCNAFATFVARRTEEGKVQLKQVIPRTQTEQMEYSIAAERRRMRLTHAEIITDLLSSNTAQLGECQEYQGAVSAERTRVESVELVLPPHANHQVSTFGGQIMAWMENVATIAACRLCNAHPTLRTIDMFHFRGPSHIGDRLVLKAIVNNAFKHSMEVGVCAEAYQGAGALRHINSAFMTFEVLDKDRKPRTLPRIRPEPVDGKRRYQEAIARKKIRLDRKYIISCKQTEVPLSVPWDISNQMYLSYNNVSALKIMAARSNWMLSSEKNKVSLYTLEENQILCFKVETHVTVPAEQAFHLLSDLRRRHEWDRHYQKCDVIIQADEDDTIYRVATPCVSKGGKGQDFILLASRRKPCDSRDPYLIALRSVTLPTHPATEDYTRGEVLCAGFSIWEESNAVTKISYYNQATPGVLPYISNDIAGLSSSFYGTFHSCNKYLEENRDSLAVLPPSDL</sequence>
<dbReference type="SUPFAM" id="SSF54637">
    <property type="entry name" value="Thioesterase/thiol ester dehydrase-isomerase"/>
    <property type="match status" value="2"/>
</dbReference>
<dbReference type="InterPro" id="IPR023393">
    <property type="entry name" value="START-like_dom_sf"/>
</dbReference>
<dbReference type="GO" id="GO:0052689">
    <property type="term" value="F:carboxylic ester hydrolase activity"/>
    <property type="evidence" value="ECO:0007669"/>
    <property type="project" value="UniProtKB-KW"/>
</dbReference>
<dbReference type="PROSITE" id="PS50848">
    <property type="entry name" value="START"/>
    <property type="match status" value="1"/>
</dbReference>
<feature type="domain" description="HotDog ACOT-type" evidence="26">
    <location>
        <begin position="84"/>
        <end position="196"/>
    </location>
</feature>
<keyword evidence="13" id="KW-0496">Mitochondrion</keyword>
<keyword evidence="11" id="KW-0809">Transit peptide</keyword>
<evidence type="ECO:0000256" key="4">
    <source>
        <dbReference type="ARBA" id="ARBA00004872"/>
    </source>
</evidence>
<dbReference type="EC" id="3.1.2.2" evidence="14"/>
<keyword evidence="24" id="KW-0732">Signal</keyword>
<feature type="chain" id="PRO_5036483268" description="Acyl-coenzyme A thioesterase 11" evidence="24">
    <location>
        <begin position="23"/>
        <end position="634"/>
    </location>
</feature>
<evidence type="ECO:0000256" key="20">
    <source>
        <dbReference type="ARBA" id="ARBA00075413"/>
    </source>
</evidence>
<comment type="catalytic activity">
    <reaction evidence="16">
        <text>dodecanoyl-CoA + H2O = dodecanoate + CoA + H(+)</text>
        <dbReference type="Rhea" id="RHEA:30135"/>
        <dbReference type="ChEBI" id="CHEBI:15377"/>
        <dbReference type="ChEBI" id="CHEBI:15378"/>
        <dbReference type="ChEBI" id="CHEBI:18262"/>
        <dbReference type="ChEBI" id="CHEBI:57287"/>
        <dbReference type="ChEBI" id="CHEBI:57375"/>
    </reaction>
    <physiologicalReaction direction="left-to-right" evidence="16">
        <dbReference type="Rhea" id="RHEA:30136"/>
    </physiologicalReaction>
</comment>
<name>A0A8U1EQB2_SALNM</name>
<dbReference type="Pfam" id="PF03061">
    <property type="entry name" value="4HBT"/>
    <property type="match status" value="2"/>
</dbReference>
<evidence type="ECO:0000256" key="11">
    <source>
        <dbReference type="ARBA" id="ARBA00022946"/>
    </source>
</evidence>
<dbReference type="FunFam" id="3.30.530.20:FF:000012">
    <property type="entry name" value="Acyl-coenzyme A thioesterase 11"/>
    <property type="match status" value="1"/>
</dbReference>
<evidence type="ECO:0000256" key="16">
    <source>
        <dbReference type="ARBA" id="ARBA00048074"/>
    </source>
</evidence>
<keyword evidence="8" id="KW-0677">Repeat</keyword>
<evidence type="ECO:0000256" key="8">
    <source>
        <dbReference type="ARBA" id="ARBA00022737"/>
    </source>
</evidence>
<dbReference type="SUPFAM" id="SSF55961">
    <property type="entry name" value="Bet v1-like"/>
    <property type="match status" value="1"/>
</dbReference>
<evidence type="ECO:0000313" key="28">
    <source>
        <dbReference type="RefSeq" id="XP_038856407.1"/>
    </source>
</evidence>
<evidence type="ECO:0000256" key="6">
    <source>
        <dbReference type="ARBA" id="ARBA00022490"/>
    </source>
</evidence>
<dbReference type="GO" id="GO:0052816">
    <property type="term" value="F:long-chain fatty acyl-CoA hydrolase activity"/>
    <property type="evidence" value="ECO:0007669"/>
    <property type="project" value="TreeGrafter"/>
</dbReference>
<dbReference type="InterPro" id="IPR029069">
    <property type="entry name" value="HotDog_dom_sf"/>
</dbReference>
<evidence type="ECO:0000256" key="24">
    <source>
        <dbReference type="SAM" id="SignalP"/>
    </source>
</evidence>
<evidence type="ECO:0000256" key="10">
    <source>
        <dbReference type="ARBA" id="ARBA00022832"/>
    </source>
</evidence>